<evidence type="ECO:0000313" key="1">
    <source>
        <dbReference type="EMBL" id="UPK98068.1"/>
    </source>
</evidence>
<accession>A0ACD3ZAI0</accession>
<gene>
    <name evidence="1" type="ORF">LCI18_009003</name>
</gene>
<evidence type="ECO:0000313" key="2">
    <source>
        <dbReference type="Proteomes" id="UP000830768"/>
    </source>
</evidence>
<dbReference type="EMBL" id="CP090036">
    <property type="protein sequence ID" value="UPK98068.1"/>
    <property type="molecule type" value="Genomic_DNA"/>
</dbReference>
<protein>
    <submittedName>
        <fullName evidence="1">Uncharacterized protein</fullName>
    </submittedName>
</protein>
<keyword evidence="2" id="KW-1185">Reference proteome</keyword>
<dbReference type="Proteomes" id="UP000830768">
    <property type="component" value="Chromosome 8"/>
</dbReference>
<organism evidence="1 2">
    <name type="scientific">Fusarium solani subsp. cucurbitae</name>
    <name type="common">Neocosmosporum cucurbitae</name>
    <dbReference type="NCBI Taxonomy" id="2747967"/>
    <lineage>
        <taxon>Eukaryota</taxon>
        <taxon>Fungi</taxon>
        <taxon>Dikarya</taxon>
        <taxon>Ascomycota</taxon>
        <taxon>Pezizomycotina</taxon>
        <taxon>Sordariomycetes</taxon>
        <taxon>Hypocreomycetidae</taxon>
        <taxon>Hypocreales</taxon>
        <taxon>Nectriaceae</taxon>
        <taxon>Fusarium</taxon>
        <taxon>Fusarium solani species complex</taxon>
    </lineage>
</organism>
<reference evidence="1" key="1">
    <citation type="submission" date="2021-11" db="EMBL/GenBank/DDBJ databases">
        <title>Fusarium solani-melongenae Genome sequencing and assembly.</title>
        <authorList>
            <person name="Xie S."/>
            <person name="Huang L."/>
            <person name="Zhang X."/>
        </authorList>
    </citation>
    <scope>NUCLEOTIDE SEQUENCE</scope>
    <source>
        <strain evidence="1">CRI 24-3</strain>
    </source>
</reference>
<sequence>MALQWLSQIFPCLSVRRVHDSTDAPGVAPETRSVSGRSLSSERRHVTERRPSVESWLSARRYSYEGRPSLESLPLEGPPPKGREETLSWLDNGNDSGVIAARNAADREIRKSFSNEGSEISYGATEAIRIQRDLDRDSNGLNFFAVGSPSSAGLFTPQFPSATPTKETISRRRSPFSRNPSSIDITRFDRSPPSSTVSSPCGSRPTDWSQLDLPYAGVVWSFGAGYESFNERISALSLAVPKKNQAAEEDICWKRGSVNSRRPVLLIDTQLEAMVRPRVALVESPSENGSQAPKLPELPPIVPPYNHGSNEDDSPKLTTVLTLASEMRRDLSDDSGSSLDSDAGSPTTPVKDTSFGSMTSDGDSRHDVHPESPVIDKLADDNSVKPDASIDSPTIIITDSTTIEELIDDTTRSYSDLAASCGIIKGAPEAERLADDSNSHIECGN</sequence>
<name>A0ACD3ZAI0_FUSSC</name>
<proteinExistence type="predicted"/>